<feature type="transmembrane region" description="Helical" evidence="1">
    <location>
        <begin position="13"/>
        <end position="30"/>
    </location>
</feature>
<name>X1D5N3_9ZZZZ</name>
<dbReference type="AlphaFoldDB" id="X1D5N3"/>
<keyword evidence="1" id="KW-0812">Transmembrane</keyword>
<comment type="caution">
    <text evidence="2">The sequence shown here is derived from an EMBL/GenBank/DDBJ whole genome shotgun (WGS) entry which is preliminary data.</text>
</comment>
<sequence>MANVKLAMLWSDWIVWGLFTLIAILFFILRKNPQFKTPWRQVLNRKLGMIAMIILG</sequence>
<reference evidence="2" key="1">
    <citation type="journal article" date="2014" name="Front. Microbiol.">
        <title>High frequency of phylogenetically diverse reductive dehalogenase-homologous genes in deep subseafloor sedimentary metagenomes.</title>
        <authorList>
            <person name="Kawai M."/>
            <person name="Futagami T."/>
            <person name="Toyoda A."/>
            <person name="Takaki Y."/>
            <person name="Nishi S."/>
            <person name="Hori S."/>
            <person name="Arai W."/>
            <person name="Tsubouchi T."/>
            <person name="Morono Y."/>
            <person name="Uchiyama I."/>
            <person name="Ito T."/>
            <person name="Fujiyama A."/>
            <person name="Inagaki F."/>
            <person name="Takami H."/>
        </authorList>
    </citation>
    <scope>NUCLEOTIDE SEQUENCE</scope>
    <source>
        <strain evidence="2">Expedition CK06-06</strain>
    </source>
</reference>
<protein>
    <submittedName>
        <fullName evidence="2">Uncharacterized protein</fullName>
    </submittedName>
</protein>
<proteinExistence type="predicted"/>
<keyword evidence="1" id="KW-1133">Transmembrane helix</keyword>
<dbReference type="EMBL" id="BART01025996">
    <property type="protein sequence ID" value="GAG91786.1"/>
    <property type="molecule type" value="Genomic_DNA"/>
</dbReference>
<keyword evidence="1" id="KW-0472">Membrane</keyword>
<accession>X1D5N3</accession>
<evidence type="ECO:0000256" key="1">
    <source>
        <dbReference type="SAM" id="Phobius"/>
    </source>
</evidence>
<feature type="non-terminal residue" evidence="2">
    <location>
        <position position="56"/>
    </location>
</feature>
<organism evidence="2">
    <name type="scientific">marine sediment metagenome</name>
    <dbReference type="NCBI Taxonomy" id="412755"/>
    <lineage>
        <taxon>unclassified sequences</taxon>
        <taxon>metagenomes</taxon>
        <taxon>ecological metagenomes</taxon>
    </lineage>
</organism>
<gene>
    <name evidence="2" type="ORF">S01H4_46504</name>
</gene>
<evidence type="ECO:0000313" key="2">
    <source>
        <dbReference type="EMBL" id="GAG91786.1"/>
    </source>
</evidence>